<reference evidence="9 10" key="1">
    <citation type="submission" date="2017-06" db="EMBL/GenBank/DDBJ databases">
        <authorList>
            <person name="Furmanczyk E.M."/>
        </authorList>
    </citation>
    <scope>NUCLEOTIDE SEQUENCE [LARGE SCALE GENOMIC DNA]</scope>
    <source>
        <strain evidence="9 10">DSM 16611</strain>
    </source>
</reference>
<protein>
    <submittedName>
        <fullName evidence="9">MFS transporter</fullName>
    </submittedName>
</protein>
<dbReference type="PANTHER" id="PTHR23517:SF3">
    <property type="entry name" value="INTEGRAL MEMBRANE TRANSPORT PROTEIN"/>
    <property type="match status" value="1"/>
</dbReference>
<feature type="transmembrane region" description="Helical" evidence="7">
    <location>
        <begin position="285"/>
        <end position="303"/>
    </location>
</feature>
<evidence type="ECO:0000256" key="7">
    <source>
        <dbReference type="SAM" id="Phobius"/>
    </source>
</evidence>
<feature type="transmembrane region" description="Helical" evidence="7">
    <location>
        <begin position="374"/>
        <end position="393"/>
    </location>
</feature>
<evidence type="ECO:0000313" key="10">
    <source>
        <dbReference type="Proteomes" id="UP000215455"/>
    </source>
</evidence>
<feature type="transmembrane region" description="Helical" evidence="7">
    <location>
        <begin position="144"/>
        <end position="162"/>
    </location>
</feature>
<evidence type="ECO:0000256" key="5">
    <source>
        <dbReference type="ARBA" id="ARBA00022989"/>
    </source>
</evidence>
<feature type="transmembrane region" description="Helical" evidence="7">
    <location>
        <begin position="309"/>
        <end position="333"/>
    </location>
</feature>
<dbReference type="InterPro" id="IPR036259">
    <property type="entry name" value="MFS_trans_sf"/>
</dbReference>
<feature type="transmembrane region" description="Helical" evidence="7">
    <location>
        <begin position="102"/>
        <end position="123"/>
    </location>
</feature>
<dbReference type="PROSITE" id="PS50850">
    <property type="entry name" value="MFS"/>
    <property type="match status" value="1"/>
</dbReference>
<feature type="transmembrane region" description="Helical" evidence="7">
    <location>
        <begin position="345"/>
        <end position="368"/>
    </location>
</feature>
<keyword evidence="10" id="KW-1185">Reference proteome</keyword>
<keyword evidence="2" id="KW-0813">Transport</keyword>
<name>A0ABX4DZZ0_9PSED</name>
<evidence type="ECO:0000256" key="2">
    <source>
        <dbReference type="ARBA" id="ARBA00022448"/>
    </source>
</evidence>
<feature type="transmembrane region" description="Helical" evidence="7">
    <location>
        <begin position="220"/>
        <end position="246"/>
    </location>
</feature>
<feature type="transmembrane region" description="Helical" evidence="7">
    <location>
        <begin position="51"/>
        <end position="72"/>
    </location>
</feature>
<dbReference type="InterPro" id="IPR020846">
    <property type="entry name" value="MFS_dom"/>
</dbReference>
<keyword evidence="6 7" id="KW-0472">Membrane</keyword>
<dbReference type="Proteomes" id="UP000215455">
    <property type="component" value="Unassembled WGS sequence"/>
</dbReference>
<dbReference type="Gene3D" id="1.20.1250.20">
    <property type="entry name" value="MFS general substrate transporter like domains"/>
    <property type="match status" value="1"/>
</dbReference>
<feature type="transmembrane region" description="Helical" evidence="7">
    <location>
        <begin position="17"/>
        <end position="39"/>
    </location>
</feature>
<feature type="domain" description="Major facilitator superfamily (MFS) profile" evidence="8">
    <location>
        <begin position="14"/>
        <end position="399"/>
    </location>
</feature>
<comment type="caution">
    <text evidence="9">The sequence shown here is derived from an EMBL/GenBank/DDBJ whole genome shotgun (WGS) entry which is preliminary data.</text>
</comment>
<feature type="transmembrane region" description="Helical" evidence="7">
    <location>
        <begin position="79"/>
        <end position="96"/>
    </location>
</feature>
<dbReference type="SUPFAM" id="SSF103473">
    <property type="entry name" value="MFS general substrate transporter"/>
    <property type="match status" value="1"/>
</dbReference>
<proteinExistence type="predicted"/>
<keyword evidence="5 7" id="KW-1133">Transmembrane helix</keyword>
<organism evidence="9 10">
    <name type="scientific">Pseudomonas umsongensis</name>
    <dbReference type="NCBI Taxonomy" id="198618"/>
    <lineage>
        <taxon>Bacteria</taxon>
        <taxon>Pseudomonadati</taxon>
        <taxon>Pseudomonadota</taxon>
        <taxon>Gammaproteobacteria</taxon>
        <taxon>Pseudomonadales</taxon>
        <taxon>Pseudomonadaceae</taxon>
        <taxon>Pseudomonas</taxon>
    </lineage>
</organism>
<sequence length="409" mass="44636">MKSLLETINEFPLSVKILLTLSLARSVSFFALLPFLPIYLHEVLGFDIEQIGYLLGLCLLVGTISSVYGGYLADKINKVKLLIALDLGLLLLYLVLPPTQNTIVFLVLLVLLNTASATITVVGNALLSEQLPQEIRAKAYSLRYALQNIGAAIGPFLGAWAVRYVFNAPFWIAAAFTLLILLLLLFFRNVFTPVTPAAPADAERMKFAGTLAVLRGDQRLLLFTLGGIFSMAVYGPLLTYLSQYLIVVVTASVAYETVAYLSAANAVVVISLQYLFGSWIKEEKLLAWVSLGSAAFVVGLIGLSLSQELWIWVIAIIIFTIGEIIIVPAEYMFIDKIAPNHLRGIYFGMQNLVYMGVAIGPIVCGIALKHAMPGAMFYALISMTLVGLLFYYIGCRRTESGGINSVRVG</sequence>
<dbReference type="Pfam" id="PF07690">
    <property type="entry name" value="MFS_1"/>
    <property type="match status" value="1"/>
</dbReference>
<keyword evidence="4 7" id="KW-0812">Transmembrane</keyword>
<evidence type="ECO:0000256" key="3">
    <source>
        <dbReference type="ARBA" id="ARBA00022475"/>
    </source>
</evidence>
<feature type="transmembrane region" description="Helical" evidence="7">
    <location>
        <begin position="168"/>
        <end position="187"/>
    </location>
</feature>
<evidence type="ECO:0000256" key="6">
    <source>
        <dbReference type="ARBA" id="ARBA00023136"/>
    </source>
</evidence>
<keyword evidence="3" id="KW-1003">Cell membrane</keyword>
<evidence type="ECO:0000256" key="1">
    <source>
        <dbReference type="ARBA" id="ARBA00004651"/>
    </source>
</evidence>
<dbReference type="InterPro" id="IPR050171">
    <property type="entry name" value="MFS_Transporters"/>
</dbReference>
<feature type="transmembrane region" description="Helical" evidence="7">
    <location>
        <begin position="258"/>
        <end position="276"/>
    </location>
</feature>
<comment type="subcellular location">
    <subcellularLocation>
        <location evidence="1">Cell membrane</location>
        <topology evidence="1">Multi-pass membrane protein</topology>
    </subcellularLocation>
</comment>
<evidence type="ECO:0000313" key="9">
    <source>
        <dbReference type="EMBL" id="OXR34967.1"/>
    </source>
</evidence>
<accession>A0ABX4DZZ0</accession>
<evidence type="ECO:0000256" key="4">
    <source>
        <dbReference type="ARBA" id="ARBA00022692"/>
    </source>
</evidence>
<gene>
    <name evidence="9" type="ORF">PSUM_03495</name>
</gene>
<evidence type="ECO:0000259" key="8">
    <source>
        <dbReference type="PROSITE" id="PS50850"/>
    </source>
</evidence>
<dbReference type="EMBL" id="NIWU01000001">
    <property type="protein sequence ID" value="OXR34967.1"/>
    <property type="molecule type" value="Genomic_DNA"/>
</dbReference>
<dbReference type="PANTHER" id="PTHR23517">
    <property type="entry name" value="RESISTANCE PROTEIN MDTM, PUTATIVE-RELATED-RELATED"/>
    <property type="match status" value="1"/>
</dbReference>
<dbReference type="InterPro" id="IPR011701">
    <property type="entry name" value="MFS"/>
</dbReference>